<evidence type="ECO:0000256" key="10">
    <source>
        <dbReference type="ARBA" id="ARBA00022989"/>
    </source>
</evidence>
<dbReference type="Pfam" id="PF00403">
    <property type="entry name" value="HMA"/>
    <property type="match status" value="1"/>
</dbReference>
<dbReference type="InterPro" id="IPR027256">
    <property type="entry name" value="P-typ_ATPase_IB"/>
</dbReference>
<evidence type="ECO:0000313" key="16">
    <source>
        <dbReference type="EMBL" id="MCW7551487.1"/>
    </source>
</evidence>
<dbReference type="NCBIfam" id="TIGR01525">
    <property type="entry name" value="ATPase-IB_hvy"/>
    <property type="match status" value="1"/>
</dbReference>
<dbReference type="InterPro" id="IPR044492">
    <property type="entry name" value="P_typ_ATPase_HD_dom"/>
</dbReference>
<feature type="domain" description="HMA" evidence="15">
    <location>
        <begin position="26"/>
        <end position="91"/>
    </location>
</feature>
<dbReference type="InterPro" id="IPR018303">
    <property type="entry name" value="ATPase_P-typ_P_site"/>
</dbReference>
<evidence type="ECO:0000256" key="8">
    <source>
        <dbReference type="ARBA" id="ARBA00022840"/>
    </source>
</evidence>
<dbReference type="SUPFAM" id="SSF81665">
    <property type="entry name" value="Calcium ATPase, transmembrane domain M"/>
    <property type="match status" value="1"/>
</dbReference>
<comment type="catalytic activity">
    <reaction evidence="13">
        <text>Zn(2+)(in) + ATP + H2O = Zn(2+)(out) + ADP + phosphate + H(+)</text>
        <dbReference type="Rhea" id="RHEA:20621"/>
        <dbReference type="ChEBI" id="CHEBI:15377"/>
        <dbReference type="ChEBI" id="CHEBI:15378"/>
        <dbReference type="ChEBI" id="CHEBI:29105"/>
        <dbReference type="ChEBI" id="CHEBI:30616"/>
        <dbReference type="ChEBI" id="CHEBI:43474"/>
        <dbReference type="ChEBI" id="CHEBI:456216"/>
        <dbReference type="EC" id="7.2.2.12"/>
    </reaction>
</comment>
<organism evidence="16 17">
    <name type="scientific">Endozoicomonas gorgoniicola</name>
    <dbReference type="NCBI Taxonomy" id="1234144"/>
    <lineage>
        <taxon>Bacteria</taxon>
        <taxon>Pseudomonadati</taxon>
        <taxon>Pseudomonadota</taxon>
        <taxon>Gammaproteobacteria</taxon>
        <taxon>Oceanospirillales</taxon>
        <taxon>Endozoicomonadaceae</taxon>
        <taxon>Endozoicomonas</taxon>
    </lineage>
</organism>
<reference evidence="16 17" key="1">
    <citation type="submission" date="2022-10" db="EMBL/GenBank/DDBJ databases">
        <title>High-quality genome sequences of two octocoral-associated bacteria, Endozoicomonas euniceicola EF212 and Endozoicomonas gorgoniicola PS125.</title>
        <authorList>
            <person name="Chiou Y.-J."/>
            <person name="Chen Y.-H."/>
        </authorList>
    </citation>
    <scope>NUCLEOTIDE SEQUENCE [LARGE SCALE GENOMIC DNA]</scope>
    <source>
        <strain evidence="16 17">PS125</strain>
    </source>
</reference>
<name>A0ABT3MQ45_9GAMM</name>
<protein>
    <recommendedName>
        <fullName evidence="12">P-type Zn(2+) transporter</fullName>
        <ecNumber evidence="12">7.2.2.12</ecNumber>
    </recommendedName>
</protein>
<dbReference type="Gene3D" id="2.70.150.10">
    <property type="entry name" value="Calcium-transporting ATPase, cytoplasmic transduction domain A"/>
    <property type="match status" value="1"/>
</dbReference>
<dbReference type="SUPFAM" id="SSF56784">
    <property type="entry name" value="HAD-like"/>
    <property type="match status" value="1"/>
</dbReference>
<evidence type="ECO:0000256" key="11">
    <source>
        <dbReference type="ARBA" id="ARBA00023136"/>
    </source>
</evidence>
<accession>A0ABT3MQ45</accession>
<dbReference type="SUPFAM" id="SSF81653">
    <property type="entry name" value="Calcium ATPase, transduction domain A"/>
    <property type="match status" value="1"/>
</dbReference>
<evidence type="ECO:0000259" key="15">
    <source>
        <dbReference type="PROSITE" id="PS50846"/>
    </source>
</evidence>
<dbReference type="NCBIfam" id="TIGR01494">
    <property type="entry name" value="ATPase_P-type"/>
    <property type="match status" value="1"/>
</dbReference>
<keyword evidence="17" id="KW-1185">Reference proteome</keyword>
<dbReference type="InterPro" id="IPR023298">
    <property type="entry name" value="ATPase_P-typ_TM_dom_sf"/>
</dbReference>
<comment type="subcellular location">
    <subcellularLocation>
        <location evidence="1">Cell membrane</location>
        <topology evidence="1">Multi-pass membrane protein</topology>
    </subcellularLocation>
</comment>
<dbReference type="PROSITE" id="PS01047">
    <property type="entry name" value="HMA_1"/>
    <property type="match status" value="1"/>
</dbReference>
<dbReference type="SUPFAM" id="SSF55008">
    <property type="entry name" value="HMA, heavy metal-associated domain"/>
    <property type="match status" value="1"/>
</dbReference>
<dbReference type="Pfam" id="PF00702">
    <property type="entry name" value="Hydrolase"/>
    <property type="match status" value="1"/>
</dbReference>
<evidence type="ECO:0000256" key="9">
    <source>
        <dbReference type="ARBA" id="ARBA00022967"/>
    </source>
</evidence>
<dbReference type="Gene3D" id="3.30.70.100">
    <property type="match status" value="1"/>
</dbReference>
<dbReference type="EC" id="7.2.2.12" evidence="12"/>
<evidence type="ECO:0000313" key="17">
    <source>
        <dbReference type="Proteomes" id="UP001209854"/>
    </source>
</evidence>
<evidence type="ECO:0000256" key="6">
    <source>
        <dbReference type="ARBA" id="ARBA00022723"/>
    </source>
</evidence>
<feature type="transmembrane region" description="Helical" evidence="14">
    <location>
        <begin position="109"/>
        <end position="126"/>
    </location>
</feature>
<comment type="similarity">
    <text evidence="2 14">Belongs to the cation transport ATPase (P-type) (TC 3.A.3) family. Type IB subfamily.</text>
</comment>
<dbReference type="PROSITE" id="PS00154">
    <property type="entry name" value="ATPASE_E1_E2"/>
    <property type="match status" value="1"/>
</dbReference>
<comment type="caution">
    <text evidence="16">The sequence shown here is derived from an EMBL/GenBank/DDBJ whole genome shotgun (WGS) entry which is preliminary data.</text>
</comment>
<dbReference type="PRINTS" id="PR00943">
    <property type="entry name" value="CUATPASE"/>
</dbReference>
<proteinExistence type="inferred from homology"/>
<dbReference type="PANTHER" id="PTHR48085:SF5">
    <property type="entry name" value="CADMIUM_ZINC-TRANSPORTING ATPASE HMA4-RELATED"/>
    <property type="match status" value="1"/>
</dbReference>
<evidence type="ECO:0000256" key="12">
    <source>
        <dbReference type="ARBA" id="ARBA00039097"/>
    </source>
</evidence>
<dbReference type="InterPro" id="IPR008250">
    <property type="entry name" value="ATPase_P-typ_transduc_dom_A_sf"/>
</dbReference>
<gene>
    <name evidence="16" type="ORF">NX722_02280</name>
</gene>
<evidence type="ECO:0000256" key="2">
    <source>
        <dbReference type="ARBA" id="ARBA00006024"/>
    </source>
</evidence>
<evidence type="ECO:0000256" key="13">
    <source>
        <dbReference type="ARBA" id="ARBA00047308"/>
    </source>
</evidence>
<dbReference type="RefSeq" id="WP_262566536.1">
    <property type="nucleotide sequence ID" value="NZ_JAPFCC010000001.1"/>
</dbReference>
<dbReference type="InterPro" id="IPR036412">
    <property type="entry name" value="HAD-like_sf"/>
</dbReference>
<feature type="transmembrane region" description="Helical" evidence="14">
    <location>
        <begin position="347"/>
        <end position="374"/>
    </location>
</feature>
<dbReference type="SFLD" id="SFLDF00027">
    <property type="entry name" value="p-type_atpase"/>
    <property type="match status" value="1"/>
</dbReference>
<evidence type="ECO:0000256" key="7">
    <source>
        <dbReference type="ARBA" id="ARBA00022741"/>
    </source>
</evidence>
<evidence type="ECO:0000256" key="1">
    <source>
        <dbReference type="ARBA" id="ARBA00004651"/>
    </source>
</evidence>
<evidence type="ECO:0000256" key="5">
    <source>
        <dbReference type="ARBA" id="ARBA00022692"/>
    </source>
</evidence>
<keyword evidence="4" id="KW-0597">Phosphoprotein</keyword>
<evidence type="ECO:0000256" key="4">
    <source>
        <dbReference type="ARBA" id="ARBA00022553"/>
    </source>
</evidence>
<feature type="transmembrane region" description="Helical" evidence="14">
    <location>
        <begin position="380"/>
        <end position="405"/>
    </location>
</feature>
<keyword evidence="9" id="KW-1278">Translocase</keyword>
<dbReference type="PROSITE" id="PS50846">
    <property type="entry name" value="HMA_2"/>
    <property type="match status" value="1"/>
</dbReference>
<dbReference type="InterPro" id="IPR006121">
    <property type="entry name" value="HMA_dom"/>
</dbReference>
<dbReference type="Gene3D" id="3.40.1110.10">
    <property type="entry name" value="Calcium-transporting ATPase, cytoplasmic domain N"/>
    <property type="match status" value="1"/>
</dbReference>
<dbReference type="SFLD" id="SFLDS00003">
    <property type="entry name" value="Haloacid_Dehalogenase"/>
    <property type="match status" value="1"/>
</dbReference>
<dbReference type="PRINTS" id="PR00119">
    <property type="entry name" value="CATATPASE"/>
</dbReference>
<dbReference type="InterPro" id="IPR051014">
    <property type="entry name" value="Cation_Transport_ATPase_IB"/>
</dbReference>
<keyword evidence="6 14" id="KW-0479">Metal-binding</keyword>
<sequence>MDKCSSTHCSSRAGSQSLSGAAADVLRYKWFIRGMDCGSCAAKVEKALAGMQGVSQVRVVYSTERLLVDMDSSVKPQAIKAKVDELGFSIEGSQATAEESSFWRLHLDLLLLGGLTVLAALVYLQVPGWGELAFYAPAIVGVIPFIRKSVAQAKNGSWFGVETLMSVAAIGALVLGETFEATLVLLLFSIGQMLESVAAHKARAGVQSLMELAPDTAIRIESGQRINDVPAEFLQPGDLIEVRPGDRLPVDCILDDNVGNNVGNNVGDNASAMGVFDESALTGESIPVTRLRGEKVMAGSLVVDKVVRVTVVSKPGSNAIDRIVQLIEEAEERRAPIARLVDRFSAWYTPLVIGISALVMLIPPLLFGASWYAWTYKALTLLLIACPCALVVSIPAAVTSGLAAAARFGALIKGGAALEQLRQVKHLAFDKTGTLTEGKPEVTAVEPFSGSEADVLSLAAAIEQGSSHPLATAIMNRAKTSGITVHEAEDVVVMPGTGVKGVVNGRSVQVTSPKAMTESLQQRDLAERISTLESLGNTVVVVLADQQVQGLIALADTLRNDAAEAVQRLKAMGISSTMLTGDNRRAAAAIAGQLGIDYRAELLPEDKVNAIRELQANGNGAVAMVGDGINDAPALKSAELGIAMGRGSDVALETADAALTHERLPELAGMISLSQKTARIVRQNIVLALGINTLFLLTTLSGITGLMGAVLSDVGGTILVTLNAMRLLKRGQR</sequence>
<dbReference type="Gene3D" id="3.40.50.1000">
    <property type="entry name" value="HAD superfamily/HAD-like"/>
    <property type="match status" value="1"/>
</dbReference>
<dbReference type="InterPro" id="IPR036163">
    <property type="entry name" value="HMA_dom_sf"/>
</dbReference>
<dbReference type="InterPro" id="IPR017969">
    <property type="entry name" value="Heavy-metal-associated_CS"/>
</dbReference>
<dbReference type="InterPro" id="IPR001757">
    <property type="entry name" value="P_typ_ATPase"/>
</dbReference>
<dbReference type="InterPro" id="IPR059000">
    <property type="entry name" value="ATPase_P-type_domA"/>
</dbReference>
<keyword evidence="5 14" id="KW-0812">Transmembrane</keyword>
<dbReference type="PANTHER" id="PTHR48085">
    <property type="entry name" value="CADMIUM/ZINC-TRANSPORTING ATPASE HMA2-RELATED"/>
    <property type="match status" value="1"/>
</dbReference>
<keyword evidence="3 14" id="KW-1003">Cell membrane</keyword>
<evidence type="ECO:0000256" key="14">
    <source>
        <dbReference type="RuleBase" id="RU362081"/>
    </source>
</evidence>
<keyword evidence="10 14" id="KW-1133">Transmembrane helix</keyword>
<dbReference type="InterPro" id="IPR023299">
    <property type="entry name" value="ATPase_P-typ_cyto_dom_N"/>
</dbReference>
<evidence type="ECO:0000256" key="3">
    <source>
        <dbReference type="ARBA" id="ARBA00022475"/>
    </source>
</evidence>
<keyword evidence="7 14" id="KW-0547">Nucleotide-binding</keyword>
<feature type="transmembrane region" description="Helical" evidence="14">
    <location>
        <begin position="685"/>
        <end position="703"/>
    </location>
</feature>
<keyword evidence="11 14" id="KW-0472">Membrane</keyword>
<dbReference type="InterPro" id="IPR023214">
    <property type="entry name" value="HAD_sf"/>
</dbReference>
<dbReference type="CDD" id="cd00371">
    <property type="entry name" value="HMA"/>
    <property type="match status" value="1"/>
</dbReference>
<keyword evidence="8 14" id="KW-0067">ATP-binding</keyword>
<dbReference type="EMBL" id="JAPFCC010000001">
    <property type="protein sequence ID" value="MCW7551487.1"/>
    <property type="molecule type" value="Genomic_DNA"/>
</dbReference>
<dbReference type="SFLD" id="SFLDG00002">
    <property type="entry name" value="C1.7:_P-type_atpase_like"/>
    <property type="match status" value="1"/>
</dbReference>
<dbReference type="Proteomes" id="UP001209854">
    <property type="component" value="Unassembled WGS sequence"/>
</dbReference>
<dbReference type="Pfam" id="PF00122">
    <property type="entry name" value="E1-E2_ATPase"/>
    <property type="match status" value="2"/>
</dbReference>